<keyword evidence="3" id="KW-1185">Reference proteome</keyword>
<dbReference type="Proteomes" id="UP001302126">
    <property type="component" value="Unassembled WGS sequence"/>
</dbReference>
<proteinExistence type="predicted"/>
<evidence type="ECO:0000313" key="3">
    <source>
        <dbReference type="Proteomes" id="UP001302126"/>
    </source>
</evidence>
<reference evidence="2" key="1">
    <citation type="journal article" date="2023" name="Mol. Phylogenet. Evol.">
        <title>Genome-scale phylogeny and comparative genomics of the fungal order Sordariales.</title>
        <authorList>
            <person name="Hensen N."/>
            <person name="Bonometti L."/>
            <person name="Westerberg I."/>
            <person name="Brannstrom I.O."/>
            <person name="Guillou S."/>
            <person name="Cros-Aarteil S."/>
            <person name="Calhoun S."/>
            <person name="Haridas S."/>
            <person name="Kuo A."/>
            <person name="Mondo S."/>
            <person name="Pangilinan J."/>
            <person name="Riley R."/>
            <person name="LaButti K."/>
            <person name="Andreopoulos B."/>
            <person name="Lipzen A."/>
            <person name="Chen C."/>
            <person name="Yan M."/>
            <person name="Daum C."/>
            <person name="Ng V."/>
            <person name="Clum A."/>
            <person name="Steindorff A."/>
            <person name="Ohm R.A."/>
            <person name="Martin F."/>
            <person name="Silar P."/>
            <person name="Natvig D.O."/>
            <person name="Lalanne C."/>
            <person name="Gautier V."/>
            <person name="Ament-Velasquez S.L."/>
            <person name="Kruys A."/>
            <person name="Hutchinson M.I."/>
            <person name="Powell A.J."/>
            <person name="Barry K."/>
            <person name="Miller A.N."/>
            <person name="Grigoriev I.V."/>
            <person name="Debuchy R."/>
            <person name="Gladieux P."/>
            <person name="Hiltunen Thoren M."/>
            <person name="Johannesson H."/>
        </authorList>
    </citation>
    <scope>NUCLEOTIDE SEQUENCE</scope>
    <source>
        <strain evidence="2">PSN309</strain>
    </source>
</reference>
<evidence type="ECO:0000313" key="2">
    <source>
        <dbReference type="EMBL" id="KAK4183167.1"/>
    </source>
</evidence>
<name>A0AAN6WN25_9PEZI</name>
<gene>
    <name evidence="2" type="ORF">QBC35DRAFT_535941</name>
</gene>
<protein>
    <submittedName>
        <fullName evidence="2">Uncharacterized protein</fullName>
    </submittedName>
</protein>
<sequence>MCTYILCKYVCKDCTAVIDNDRIRSKPCDNFSKNKSCNVKKRGEMVKVLSGETNSCVECFRCDEEMIQNFIREEAEMYAFYEHEGQLSEIATIDHGHEWQNWEPVAFSVKIMTASKKGRKGKKGSASWDENPSDSDAAATGVAVPSAQAFNAEIIESI</sequence>
<reference evidence="2" key="2">
    <citation type="submission" date="2023-05" db="EMBL/GenBank/DDBJ databases">
        <authorList>
            <consortium name="Lawrence Berkeley National Laboratory"/>
            <person name="Steindorff A."/>
            <person name="Hensen N."/>
            <person name="Bonometti L."/>
            <person name="Westerberg I."/>
            <person name="Brannstrom I.O."/>
            <person name="Guillou S."/>
            <person name="Cros-Aarteil S."/>
            <person name="Calhoun S."/>
            <person name="Haridas S."/>
            <person name="Kuo A."/>
            <person name="Mondo S."/>
            <person name="Pangilinan J."/>
            <person name="Riley R."/>
            <person name="Labutti K."/>
            <person name="Andreopoulos B."/>
            <person name="Lipzen A."/>
            <person name="Chen C."/>
            <person name="Yanf M."/>
            <person name="Daum C."/>
            <person name="Ng V."/>
            <person name="Clum A."/>
            <person name="Ohm R."/>
            <person name="Martin F."/>
            <person name="Silar P."/>
            <person name="Natvig D."/>
            <person name="Lalanne C."/>
            <person name="Gautier V."/>
            <person name="Ament-Velasquez S.L."/>
            <person name="Kruys A."/>
            <person name="Hutchinson M.I."/>
            <person name="Powell A.J."/>
            <person name="Barry K."/>
            <person name="Miller A.N."/>
            <person name="Grigoriev I.V."/>
            <person name="Debuchy R."/>
            <person name="Gladieux P."/>
            <person name="Thoren M.H."/>
            <person name="Johannesson H."/>
        </authorList>
    </citation>
    <scope>NUCLEOTIDE SEQUENCE</scope>
    <source>
        <strain evidence="2">PSN309</strain>
    </source>
</reference>
<organism evidence="2 3">
    <name type="scientific">Podospora australis</name>
    <dbReference type="NCBI Taxonomy" id="1536484"/>
    <lineage>
        <taxon>Eukaryota</taxon>
        <taxon>Fungi</taxon>
        <taxon>Dikarya</taxon>
        <taxon>Ascomycota</taxon>
        <taxon>Pezizomycotina</taxon>
        <taxon>Sordariomycetes</taxon>
        <taxon>Sordariomycetidae</taxon>
        <taxon>Sordariales</taxon>
        <taxon>Podosporaceae</taxon>
        <taxon>Podospora</taxon>
    </lineage>
</organism>
<dbReference type="EMBL" id="MU864571">
    <property type="protein sequence ID" value="KAK4183167.1"/>
    <property type="molecule type" value="Genomic_DNA"/>
</dbReference>
<dbReference type="AlphaFoldDB" id="A0AAN6WN25"/>
<accession>A0AAN6WN25</accession>
<evidence type="ECO:0000256" key="1">
    <source>
        <dbReference type="SAM" id="MobiDB-lite"/>
    </source>
</evidence>
<comment type="caution">
    <text evidence="2">The sequence shown here is derived from an EMBL/GenBank/DDBJ whole genome shotgun (WGS) entry which is preliminary data.</text>
</comment>
<feature type="region of interest" description="Disordered" evidence="1">
    <location>
        <begin position="118"/>
        <end position="142"/>
    </location>
</feature>